<feature type="domain" description="Aconitase/3-isopropylmalate dehydratase large subunit alpha/beta/alpha" evidence="7">
    <location>
        <begin position="232"/>
        <end position="665"/>
    </location>
</feature>
<reference evidence="9" key="1">
    <citation type="journal article" date="2014" name="Int. J. Syst. Evol. Microbiol.">
        <title>Complete genome sequence of Corynebacterium casei LMG S-19264T (=DSM 44701T), isolated from a smear-ripened cheese.</title>
        <authorList>
            <consortium name="US DOE Joint Genome Institute (JGI-PGF)"/>
            <person name="Walter F."/>
            <person name="Albersmeier A."/>
            <person name="Kalinowski J."/>
            <person name="Ruckert C."/>
        </authorList>
    </citation>
    <scope>NUCLEOTIDE SEQUENCE</scope>
    <source>
        <strain evidence="9">KCTC 42651</strain>
    </source>
</reference>
<keyword evidence="5" id="KW-0456">Lyase</keyword>
<dbReference type="PANTHER" id="PTHR43822">
    <property type="entry name" value="HOMOACONITASE, MITOCHONDRIAL-RELATED"/>
    <property type="match status" value="1"/>
</dbReference>
<dbReference type="GO" id="GO:0016829">
    <property type="term" value="F:lyase activity"/>
    <property type="evidence" value="ECO:0007669"/>
    <property type="project" value="UniProtKB-KW"/>
</dbReference>
<evidence type="ECO:0000256" key="1">
    <source>
        <dbReference type="ARBA" id="ARBA00011271"/>
    </source>
</evidence>
<evidence type="ECO:0000256" key="2">
    <source>
        <dbReference type="ARBA" id="ARBA00022723"/>
    </source>
</evidence>
<dbReference type="Proteomes" id="UP000630353">
    <property type="component" value="Unassembled WGS sequence"/>
</dbReference>
<dbReference type="Gene3D" id="3.20.19.10">
    <property type="entry name" value="Aconitase, domain 4"/>
    <property type="match status" value="1"/>
</dbReference>
<dbReference type="InterPro" id="IPR000573">
    <property type="entry name" value="AconitaseA/IPMdHydase_ssu_swvl"/>
</dbReference>
<evidence type="ECO:0000313" key="9">
    <source>
        <dbReference type="EMBL" id="GHD57475.1"/>
    </source>
</evidence>
<dbReference type="AlphaFoldDB" id="A0A919CR54"/>
<gene>
    <name evidence="9" type="ORF">GCM10017083_39040</name>
</gene>
<keyword evidence="10" id="KW-1185">Reference proteome</keyword>
<evidence type="ECO:0000256" key="6">
    <source>
        <dbReference type="SAM" id="MobiDB-lite"/>
    </source>
</evidence>
<proteinExistence type="predicted"/>
<evidence type="ECO:0000256" key="3">
    <source>
        <dbReference type="ARBA" id="ARBA00023004"/>
    </source>
</evidence>
<reference evidence="9" key="2">
    <citation type="submission" date="2020-09" db="EMBL/GenBank/DDBJ databases">
        <authorList>
            <person name="Sun Q."/>
            <person name="Kim S."/>
        </authorList>
    </citation>
    <scope>NUCLEOTIDE SEQUENCE</scope>
    <source>
        <strain evidence="9">KCTC 42651</strain>
    </source>
</reference>
<dbReference type="InterPro" id="IPR015928">
    <property type="entry name" value="Aconitase/3IPM_dehydase_swvl"/>
</dbReference>
<evidence type="ECO:0000256" key="5">
    <source>
        <dbReference type="ARBA" id="ARBA00023239"/>
    </source>
</evidence>
<dbReference type="InterPro" id="IPR015931">
    <property type="entry name" value="Acnase/IPM_dHydase_lsu_aba_1/3"/>
</dbReference>
<comment type="caution">
    <text evidence="9">The sequence shown here is derived from an EMBL/GenBank/DDBJ whole genome shotgun (WGS) entry which is preliminary data.</text>
</comment>
<feature type="compositionally biased region" description="Low complexity" evidence="6">
    <location>
        <begin position="1"/>
        <end position="13"/>
    </location>
</feature>
<comment type="subunit">
    <text evidence="1">Heterodimer of LeuC and LeuD.</text>
</comment>
<accession>A0A919CR54</accession>
<dbReference type="Pfam" id="PF00330">
    <property type="entry name" value="Aconitase"/>
    <property type="match status" value="1"/>
</dbReference>
<dbReference type="GO" id="GO:0170038">
    <property type="term" value="P:proteinogenic amino acid biosynthetic process"/>
    <property type="evidence" value="ECO:0007669"/>
    <property type="project" value="UniProtKB-ARBA"/>
</dbReference>
<dbReference type="EMBL" id="BMZS01000009">
    <property type="protein sequence ID" value="GHD57475.1"/>
    <property type="molecule type" value="Genomic_DNA"/>
</dbReference>
<keyword evidence="4" id="KW-0411">Iron-sulfur</keyword>
<dbReference type="GO" id="GO:0170034">
    <property type="term" value="P:L-amino acid biosynthetic process"/>
    <property type="evidence" value="ECO:0007669"/>
    <property type="project" value="UniProtKB-ARBA"/>
</dbReference>
<evidence type="ECO:0000259" key="7">
    <source>
        <dbReference type="Pfam" id="PF00330"/>
    </source>
</evidence>
<dbReference type="GO" id="GO:0051536">
    <property type="term" value="F:iron-sulfur cluster binding"/>
    <property type="evidence" value="ECO:0007669"/>
    <property type="project" value="UniProtKB-KW"/>
</dbReference>
<dbReference type="Gene3D" id="3.30.499.10">
    <property type="entry name" value="Aconitase, domain 3"/>
    <property type="match status" value="2"/>
</dbReference>
<dbReference type="GO" id="GO:0046872">
    <property type="term" value="F:metal ion binding"/>
    <property type="evidence" value="ECO:0007669"/>
    <property type="project" value="UniProtKB-KW"/>
</dbReference>
<dbReference type="PANTHER" id="PTHR43822:SF2">
    <property type="entry name" value="HOMOACONITASE, MITOCHONDRIAL"/>
    <property type="match status" value="1"/>
</dbReference>
<dbReference type="InterPro" id="IPR036008">
    <property type="entry name" value="Aconitase_4Fe-4S_dom"/>
</dbReference>
<evidence type="ECO:0000259" key="8">
    <source>
        <dbReference type="Pfam" id="PF00694"/>
    </source>
</evidence>
<dbReference type="InterPro" id="IPR001030">
    <property type="entry name" value="Acoase/IPM_deHydtase_lsu_aba"/>
</dbReference>
<evidence type="ECO:0000256" key="4">
    <source>
        <dbReference type="ARBA" id="ARBA00023014"/>
    </source>
</evidence>
<dbReference type="InterPro" id="IPR050067">
    <property type="entry name" value="IPM_dehydratase_rel_enz"/>
</dbReference>
<feature type="domain" description="Aconitase A/isopropylmalate dehydratase small subunit swivel" evidence="8">
    <location>
        <begin position="119"/>
        <end position="166"/>
    </location>
</feature>
<dbReference type="SUPFAM" id="SSF53732">
    <property type="entry name" value="Aconitase iron-sulfur domain"/>
    <property type="match status" value="1"/>
</dbReference>
<feature type="region of interest" description="Disordered" evidence="6">
    <location>
        <begin position="1"/>
        <end position="28"/>
    </location>
</feature>
<dbReference type="Pfam" id="PF00694">
    <property type="entry name" value="Aconitase_C"/>
    <property type="match status" value="1"/>
</dbReference>
<evidence type="ECO:0000313" key="10">
    <source>
        <dbReference type="Proteomes" id="UP000630353"/>
    </source>
</evidence>
<protein>
    <recommendedName>
        <fullName evidence="11">Aconitate hydratase</fullName>
    </recommendedName>
</protein>
<sequence length="678" mass="72525">MPAGPAARAAAPPYTRQTHGNGIGRRRIGGTTLTSLHFTGRTLYLSVDPAAVDRQLAGSDLDERSAGPLRADISTDEITPIPVLVHYDDELGRHAHVGFETGGRRPIGRDTIRRGGFEVIVGGKRYGKGSSREHSPLAELRAGIRLVIAESFERIYRQNADNLGLFTSTDLGLLPRIRSGEPIPVDELLADRDPLTAGILRAGGLLRYGRSVAAGLRPVAACADRPRTLVEKIIARHAVSTVDDAWDPHPGSAGFVRPDWRYFHDIYTAMCAHMLHETLGRPLVLHDPASIVSFEDHYSYAHRPEVGAGAERLAGIRRMSEGHRAFVAEYGIRDHGYLVGEEGSEGISHAVMIEDYALPGQLLAGTDSHTPHNGALGCLAYGVGSTDMATALTTGLTRLVVPETLRIELTGRLAPGVMAKDIVLHLLAQPDLRAGLGVGKMFEFAGPAVAGLSTDERATLTNMTAELGGLSGIVAPDAETVRFLNERRGLDFVPEPWMRSDDDARYAGVVTVDCGTLAPMLARPGDPGNGVPVDGLEAPVRVDLAYGGSCTAGKRADFDAYFEVLDWAARRGLRVAAGVRFFLQYGTVAVRDYCRARGYTETFRRVGAEILQPACGACAGCGPGLSRRPDQVTISAINRNFPGRSGPGKVWLASPATVAASAIAGEIVGFDDLVRRHP</sequence>
<dbReference type="SUPFAM" id="SSF52016">
    <property type="entry name" value="LeuD/IlvD-like"/>
    <property type="match status" value="1"/>
</dbReference>
<evidence type="ECO:0008006" key="11">
    <source>
        <dbReference type="Google" id="ProtNLM"/>
    </source>
</evidence>
<organism evidence="9 10">
    <name type="scientific">Thalassobaculum fulvum</name>
    <dbReference type="NCBI Taxonomy" id="1633335"/>
    <lineage>
        <taxon>Bacteria</taxon>
        <taxon>Pseudomonadati</taxon>
        <taxon>Pseudomonadota</taxon>
        <taxon>Alphaproteobacteria</taxon>
        <taxon>Rhodospirillales</taxon>
        <taxon>Thalassobaculaceae</taxon>
        <taxon>Thalassobaculum</taxon>
    </lineage>
</organism>
<dbReference type="PRINTS" id="PR00415">
    <property type="entry name" value="ACONITASE"/>
</dbReference>
<name>A0A919CR54_9PROT</name>
<keyword evidence="3" id="KW-0408">Iron</keyword>
<keyword evidence="2" id="KW-0479">Metal-binding</keyword>